<name>A0ACB6V504_9ASCO</name>
<dbReference type="Proteomes" id="UP000744676">
    <property type="component" value="Unassembled WGS sequence"/>
</dbReference>
<gene>
    <name evidence="1" type="ORF">D0Z00_002128</name>
</gene>
<sequence length="1120" mass="124879">MNDISREDGVDGIFYDGVPSIPRAVINASPYPQAANPVGGNIVPVESNDPSFVTLRSPDSRETMVEAITSLARIPSFFVDLFVNYDCDVDRADLCVDMIGFLCRNAYPDSATWSTSSVPPLCLDAILSYLISLAQRLNPEIKNFDKAEEAKKTKATKRLVIEATEKFNKKPTDGLAFLVKHKIIPDNKTSSAVKFLRHSGRINKKLLGEFLAKPKNKEYLDLFIEDFDFSHKTFDEAMRELFASFRLPGESQQIERIMEKFAEHYVSVEENTKDVADKDAAFILGYAVIMLNVDLHNPKVKKQMTIDEFKRNLRKTNNGQDFDAQYLENIYYTIKQREIIIPEEHDNEESFEQSWKDVMVKSQLAGKLKIYKDNTFDKDMFESTWQPVVTMLSYVFATATDETVFSRVVTGFDHISKIAATYQIPGVLDQVTTALTKISTLSFGNLALPRSTIEVQLDKEKVVVSDLSIQFGQDFKAQLATVVMFKLLKNNMLSITDSWKDLLTVITNFYLYSLILPLGTEKQNILGLSKLSPVKPAHVINQPRSGKDSGLFSTLSSYISGYADSVPEPTEGEIDATLSTIDCVNSCSVKDFVNSLLAFPLDKTLVVLDSLAAVVPNIKGQAPGVRQNFYTSILFLLDFATILALESDDPEVSKRVISIFKESIREWEIEDKQFLSKIILYYLTVLGNGTEELKSELDQALDLILEINPVVLLPCLPPLVSVLISLADESAWSSSIVLQSSKYWSLLKLSASNRESTADVFNFMNDLVAHSKPAEVGLENLVPVLDTLGEITSVGACGAQLEQDKAAIAFEFRKQYDHHTSIRKAKEVIASMELDVQRAVKSLDLIYKLDSVVEAAAKLDADSGVNWLDVWYPFVRAISQQCINPCRKIRQHAFTYYERVVLSPVVHSRDRFDWIGVFAQALFPLIDALLNPEVYDTDPSGMARTRLNAASLLCKVFLQFIVRTSVSAASVEGDEKLGLWIKVLDTLDRLISSTGVSRVLASTARSDEGTGFSPGDSSIDSGKDSILGESVVESVKNLLLVMKAAENEQDDNSDEAQQRREKFWKETWVRVDIIMPGLRREIEPEEELQPKLAIISAPTSVPDSINPSPTSSSSPLASAE</sequence>
<keyword evidence="2" id="KW-1185">Reference proteome</keyword>
<reference evidence="1 2" key="1">
    <citation type="journal article" date="2020" name="Front. Microbiol.">
        <title>Phenotypic and Genetic Characterization of the Cheese Ripening Yeast Geotrichum candidum.</title>
        <authorList>
            <person name="Perkins V."/>
            <person name="Vignola S."/>
            <person name="Lessard M.H."/>
            <person name="Plante P.L."/>
            <person name="Corbeil J."/>
            <person name="Dugat-Bony E."/>
            <person name="Frenette M."/>
            <person name="Labrie S."/>
        </authorList>
    </citation>
    <scope>NUCLEOTIDE SEQUENCE [LARGE SCALE GENOMIC DNA]</scope>
    <source>
        <strain evidence="1 2">LMA-1147</strain>
    </source>
</reference>
<dbReference type="EMBL" id="QVQA01000051">
    <property type="protein sequence ID" value="KAF5098180.1"/>
    <property type="molecule type" value="Genomic_DNA"/>
</dbReference>
<protein>
    <submittedName>
        <fullName evidence="1">Uncharacterized protein</fullName>
    </submittedName>
</protein>
<evidence type="ECO:0000313" key="2">
    <source>
        <dbReference type="Proteomes" id="UP000744676"/>
    </source>
</evidence>
<comment type="caution">
    <text evidence="1">The sequence shown here is derived from an EMBL/GenBank/DDBJ whole genome shotgun (WGS) entry which is preliminary data.</text>
</comment>
<accession>A0ACB6V504</accession>
<evidence type="ECO:0000313" key="1">
    <source>
        <dbReference type="EMBL" id="KAF5098180.1"/>
    </source>
</evidence>
<organism evidence="1 2">
    <name type="scientific">Geotrichum galactomycetum</name>
    <dbReference type="NCBI Taxonomy" id="27317"/>
    <lineage>
        <taxon>Eukaryota</taxon>
        <taxon>Fungi</taxon>
        <taxon>Dikarya</taxon>
        <taxon>Ascomycota</taxon>
        <taxon>Saccharomycotina</taxon>
        <taxon>Dipodascomycetes</taxon>
        <taxon>Dipodascales</taxon>
        <taxon>Dipodascaceae</taxon>
        <taxon>Geotrichum</taxon>
    </lineage>
</organism>
<proteinExistence type="predicted"/>